<accession>A0A1Y5PXJ7</accession>
<reference evidence="2" key="1">
    <citation type="submission" date="2016-03" db="EMBL/GenBank/DDBJ databases">
        <authorList>
            <person name="Ploux O."/>
        </authorList>
    </citation>
    <scope>NUCLEOTIDE SEQUENCE</scope>
    <source>
        <strain evidence="2">UC10</strain>
    </source>
</reference>
<gene>
    <name evidence="2" type="ORF">SPPYR_2215</name>
</gene>
<organism evidence="2">
    <name type="scientific">uncultured Sphingopyxis sp</name>
    <dbReference type="NCBI Taxonomy" id="310581"/>
    <lineage>
        <taxon>Bacteria</taxon>
        <taxon>Pseudomonadati</taxon>
        <taxon>Pseudomonadota</taxon>
        <taxon>Alphaproteobacteria</taxon>
        <taxon>Sphingomonadales</taxon>
        <taxon>Sphingomonadaceae</taxon>
        <taxon>Sphingopyxis</taxon>
        <taxon>environmental samples</taxon>
    </lineage>
</organism>
<sequence>MVAGAGVDAVFVGAADLRAGALAKTGSFAFSRYGKASYRRAAPHLATPTMAGGEADLRMQEKPSILPDSSFPRKREPSHTTFDTQTNVGVKSH</sequence>
<protein>
    <submittedName>
        <fullName evidence="2">Uncharacterized protein</fullName>
    </submittedName>
</protein>
<proteinExistence type="predicted"/>
<evidence type="ECO:0000256" key="1">
    <source>
        <dbReference type="SAM" id="MobiDB-lite"/>
    </source>
</evidence>
<name>A0A1Y5PXJ7_9SPHN</name>
<feature type="region of interest" description="Disordered" evidence="1">
    <location>
        <begin position="52"/>
        <end position="93"/>
    </location>
</feature>
<dbReference type="EMBL" id="LT598653">
    <property type="protein sequence ID" value="SBV33335.1"/>
    <property type="molecule type" value="Genomic_DNA"/>
</dbReference>
<dbReference type="KEGG" id="sphu:SPPYR_2215"/>
<feature type="compositionally biased region" description="Polar residues" evidence="1">
    <location>
        <begin position="79"/>
        <end position="93"/>
    </location>
</feature>
<evidence type="ECO:0000313" key="2">
    <source>
        <dbReference type="EMBL" id="SBV33335.1"/>
    </source>
</evidence>
<dbReference type="AlphaFoldDB" id="A0A1Y5PXJ7"/>